<sequence>MPDLPSEVLIDILLRLPTKSIGQFKSVCKYWFSLISSADFVKLHHHQAIIDTNKNHSRVFIAYAHLLHSVNFASSACYEGYNVDDDTNAVVTLNDPFEKESVDGKLMGSCYGLIYHVCYDDCILLWNPTTQEMRLIPDKSTSFSDGTRFYGLGYDLINDEYKMVRACHSISSKSISSEVFDLKSDSWRTVQVSHMDINSPDEIGILSNGAVHWLVRHSDDSDKHDTILSFDMKDEIFIETALPNVPNVTTIELIGFTSLGDLKGFLYAVYGGCEGVDADVWVMKEYGAVDSWSKIIRLTWAEFGCDYGISPVCFIHEDDVVVDIDAWDIYRYNVSEKTMKRFNKFTTDWHISLLYTEALVSPYG</sequence>
<proteinExistence type="predicted"/>
<dbReference type="CDD" id="cd22157">
    <property type="entry name" value="F-box_AtFBW1-like"/>
    <property type="match status" value="1"/>
</dbReference>
<accession>A0A2U1PFP8</accession>
<dbReference type="PROSITE" id="PS50181">
    <property type="entry name" value="FBOX"/>
    <property type="match status" value="1"/>
</dbReference>
<dbReference type="Pfam" id="PF00646">
    <property type="entry name" value="F-box"/>
    <property type="match status" value="1"/>
</dbReference>
<dbReference type="Gene3D" id="1.20.1280.50">
    <property type="match status" value="1"/>
</dbReference>
<dbReference type="InterPro" id="IPR011043">
    <property type="entry name" value="Gal_Oxase/kelch_b-propeller"/>
</dbReference>
<dbReference type="STRING" id="35608.A0A2U1PFP8"/>
<name>A0A2U1PFP8_ARTAN</name>
<dbReference type="OrthoDB" id="591557at2759"/>
<dbReference type="EMBL" id="PKPP01001215">
    <property type="protein sequence ID" value="PWA84563.1"/>
    <property type="molecule type" value="Genomic_DNA"/>
</dbReference>
<feature type="domain" description="F-box" evidence="1">
    <location>
        <begin position="1"/>
        <end position="43"/>
    </location>
</feature>
<dbReference type="PANTHER" id="PTHR31672:SF13">
    <property type="entry name" value="F-BOX PROTEIN CPR30-LIKE"/>
    <property type="match status" value="1"/>
</dbReference>
<gene>
    <name evidence="2" type="ORF">CTI12_AA104200</name>
</gene>
<keyword evidence="3" id="KW-1185">Reference proteome</keyword>
<dbReference type="PANTHER" id="PTHR31672">
    <property type="entry name" value="BNACNNG10540D PROTEIN"/>
    <property type="match status" value="1"/>
</dbReference>
<dbReference type="InterPro" id="IPR017451">
    <property type="entry name" value="F-box-assoc_interact_dom"/>
</dbReference>
<dbReference type="NCBIfam" id="TIGR01640">
    <property type="entry name" value="F_box_assoc_1"/>
    <property type="match status" value="1"/>
</dbReference>
<dbReference type="InterPro" id="IPR036047">
    <property type="entry name" value="F-box-like_dom_sf"/>
</dbReference>
<dbReference type="SUPFAM" id="SSF50965">
    <property type="entry name" value="Galactose oxidase, central domain"/>
    <property type="match status" value="1"/>
</dbReference>
<dbReference type="InterPro" id="IPR006527">
    <property type="entry name" value="F-box-assoc_dom_typ1"/>
</dbReference>
<evidence type="ECO:0000259" key="1">
    <source>
        <dbReference type="PROSITE" id="PS50181"/>
    </source>
</evidence>
<organism evidence="2 3">
    <name type="scientific">Artemisia annua</name>
    <name type="common">Sweet wormwood</name>
    <dbReference type="NCBI Taxonomy" id="35608"/>
    <lineage>
        <taxon>Eukaryota</taxon>
        <taxon>Viridiplantae</taxon>
        <taxon>Streptophyta</taxon>
        <taxon>Embryophyta</taxon>
        <taxon>Tracheophyta</taxon>
        <taxon>Spermatophyta</taxon>
        <taxon>Magnoliopsida</taxon>
        <taxon>eudicotyledons</taxon>
        <taxon>Gunneridae</taxon>
        <taxon>Pentapetalae</taxon>
        <taxon>asterids</taxon>
        <taxon>campanulids</taxon>
        <taxon>Asterales</taxon>
        <taxon>Asteraceae</taxon>
        <taxon>Asteroideae</taxon>
        <taxon>Anthemideae</taxon>
        <taxon>Artemisiinae</taxon>
        <taxon>Artemisia</taxon>
    </lineage>
</organism>
<comment type="caution">
    <text evidence="2">The sequence shown here is derived from an EMBL/GenBank/DDBJ whole genome shotgun (WGS) entry which is preliminary data.</text>
</comment>
<dbReference type="InterPro" id="IPR001810">
    <property type="entry name" value="F-box_dom"/>
</dbReference>
<dbReference type="Pfam" id="PF07734">
    <property type="entry name" value="FBA_1"/>
    <property type="match status" value="1"/>
</dbReference>
<dbReference type="AlphaFoldDB" id="A0A2U1PFP8"/>
<protein>
    <submittedName>
        <fullName evidence="2">F-box domain-containing protein</fullName>
    </submittedName>
</protein>
<evidence type="ECO:0000313" key="3">
    <source>
        <dbReference type="Proteomes" id="UP000245207"/>
    </source>
</evidence>
<dbReference type="SUPFAM" id="SSF81383">
    <property type="entry name" value="F-box domain"/>
    <property type="match status" value="1"/>
</dbReference>
<dbReference type="SMART" id="SM00256">
    <property type="entry name" value="FBOX"/>
    <property type="match status" value="1"/>
</dbReference>
<evidence type="ECO:0000313" key="2">
    <source>
        <dbReference type="EMBL" id="PWA84563.1"/>
    </source>
</evidence>
<dbReference type="InterPro" id="IPR050796">
    <property type="entry name" value="SCF_F-box_component"/>
</dbReference>
<reference evidence="2 3" key="1">
    <citation type="journal article" date="2018" name="Mol. Plant">
        <title>The genome of Artemisia annua provides insight into the evolution of Asteraceae family and artemisinin biosynthesis.</title>
        <authorList>
            <person name="Shen Q."/>
            <person name="Zhang L."/>
            <person name="Liao Z."/>
            <person name="Wang S."/>
            <person name="Yan T."/>
            <person name="Shi P."/>
            <person name="Liu M."/>
            <person name="Fu X."/>
            <person name="Pan Q."/>
            <person name="Wang Y."/>
            <person name="Lv Z."/>
            <person name="Lu X."/>
            <person name="Zhang F."/>
            <person name="Jiang W."/>
            <person name="Ma Y."/>
            <person name="Chen M."/>
            <person name="Hao X."/>
            <person name="Li L."/>
            <person name="Tang Y."/>
            <person name="Lv G."/>
            <person name="Zhou Y."/>
            <person name="Sun X."/>
            <person name="Brodelius P.E."/>
            <person name="Rose J.K.C."/>
            <person name="Tang K."/>
        </authorList>
    </citation>
    <scope>NUCLEOTIDE SEQUENCE [LARGE SCALE GENOMIC DNA]</scope>
    <source>
        <strain evidence="3">cv. Huhao1</strain>
        <tissue evidence="2">Leaf</tissue>
    </source>
</reference>
<dbReference type="Proteomes" id="UP000245207">
    <property type="component" value="Unassembled WGS sequence"/>
</dbReference>